<dbReference type="EMBL" id="FMZC01000018">
    <property type="protein sequence ID" value="SDE46874.1"/>
    <property type="molecule type" value="Genomic_DNA"/>
</dbReference>
<name>A0A1G7D5F0_9BURK</name>
<dbReference type="OrthoDB" id="9769113at2"/>
<dbReference type="SUPFAM" id="SSF51735">
    <property type="entry name" value="NAD(P)-binding Rossmann-fold domains"/>
    <property type="match status" value="1"/>
</dbReference>
<evidence type="ECO:0000256" key="1">
    <source>
        <dbReference type="ARBA" id="ARBA00005125"/>
    </source>
</evidence>
<dbReference type="STRING" id="187868.SAMN05192589_11835"/>
<gene>
    <name evidence="4" type="ORF">SAMN05192589_11835</name>
</gene>
<sequence length="283" mass="31396">MRLFITGGTGFIGGHLLDLLDKTDHQLTALCRRPELFTEKPALRRSWLCKPMDTLEAADLRGIDVLVHLASPNVPPRPSEWQSLFYWNVEILVRLLLAAEAGGVRRIVIAGTFAEYGRSFEDYDTIPCQAPLQPTHGYAASKAAAFHAASAFAIERGIELCYLRIFSAFGERQYSQNFWPALHKAAHAGEDFPMTPGAQVRDYVDVQQVGRAFLRAIEAGDVKAGVPWVRNVGSGVPVSMKAFAEHWWSRWNAPGRLLVGALPYRPNELMRCVPRSGPDLLVG</sequence>
<dbReference type="InterPro" id="IPR001509">
    <property type="entry name" value="Epimerase_deHydtase"/>
</dbReference>
<proteinExistence type="inferred from homology"/>
<evidence type="ECO:0000313" key="4">
    <source>
        <dbReference type="EMBL" id="SDE46874.1"/>
    </source>
</evidence>
<dbReference type="PANTHER" id="PTHR43000">
    <property type="entry name" value="DTDP-D-GLUCOSE 4,6-DEHYDRATASE-RELATED"/>
    <property type="match status" value="1"/>
</dbReference>
<evidence type="ECO:0000259" key="3">
    <source>
        <dbReference type="Pfam" id="PF01370"/>
    </source>
</evidence>
<dbReference type="Gene3D" id="3.40.50.720">
    <property type="entry name" value="NAD(P)-binding Rossmann-like Domain"/>
    <property type="match status" value="1"/>
</dbReference>
<organism evidence="4 5">
    <name type="scientific">Paracidovorax valerianellae</name>
    <dbReference type="NCBI Taxonomy" id="187868"/>
    <lineage>
        <taxon>Bacteria</taxon>
        <taxon>Pseudomonadati</taxon>
        <taxon>Pseudomonadota</taxon>
        <taxon>Betaproteobacteria</taxon>
        <taxon>Burkholderiales</taxon>
        <taxon>Comamonadaceae</taxon>
        <taxon>Paracidovorax</taxon>
    </lineage>
</organism>
<accession>A0A1G7D5F0</accession>
<keyword evidence="5" id="KW-1185">Reference proteome</keyword>
<dbReference type="Pfam" id="PF01370">
    <property type="entry name" value="Epimerase"/>
    <property type="match status" value="1"/>
</dbReference>
<evidence type="ECO:0000256" key="2">
    <source>
        <dbReference type="ARBA" id="ARBA00007637"/>
    </source>
</evidence>
<dbReference type="RefSeq" id="WP_092745676.1">
    <property type="nucleotide sequence ID" value="NZ_FMZC01000018.1"/>
</dbReference>
<dbReference type="AlphaFoldDB" id="A0A1G7D5F0"/>
<evidence type="ECO:0000313" key="5">
    <source>
        <dbReference type="Proteomes" id="UP000198781"/>
    </source>
</evidence>
<comment type="pathway">
    <text evidence="1">Bacterial outer membrane biogenesis; LPS O-antigen biosynthesis.</text>
</comment>
<feature type="domain" description="NAD-dependent epimerase/dehydratase" evidence="3">
    <location>
        <begin position="4"/>
        <end position="221"/>
    </location>
</feature>
<protein>
    <submittedName>
        <fullName evidence="4">dTDP-6-deoxy-L-talose 4-dehydrogenase (NAD+)</fullName>
    </submittedName>
</protein>
<reference evidence="4 5" key="1">
    <citation type="submission" date="2016-10" db="EMBL/GenBank/DDBJ databases">
        <authorList>
            <person name="de Groot N.N."/>
        </authorList>
    </citation>
    <scope>NUCLEOTIDE SEQUENCE [LARGE SCALE GENOMIC DNA]</scope>
    <source>
        <strain evidence="4 5">DSM 16619</strain>
    </source>
</reference>
<dbReference type="Proteomes" id="UP000198781">
    <property type="component" value="Unassembled WGS sequence"/>
</dbReference>
<dbReference type="InterPro" id="IPR036291">
    <property type="entry name" value="NAD(P)-bd_dom_sf"/>
</dbReference>
<comment type="similarity">
    <text evidence="2">Belongs to the NAD(P)-dependent epimerase/dehydratase family.</text>
</comment>